<keyword evidence="3" id="KW-1185">Reference proteome</keyword>
<evidence type="ECO:0000313" key="3">
    <source>
        <dbReference type="Proteomes" id="UP001209878"/>
    </source>
</evidence>
<reference evidence="2" key="1">
    <citation type="journal article" date="2023" name="Mol. Biol. Evol.">
        <title>Third-Generation Sequencing Reveals the Adaptive Role of the Epigenome in Three Deep-Sea Polychaetes.</title>
        <authorList>
            <person name="Perez M."/>
            <person name="Aroh O."/>
            <person name="Sun Y."/>
            <person name="Lan Y."/>
            <person name="Juniper S.K."/>
            <person name="Young C.R."/>
            <person name="Angers B."/>
            <person name="Qian P.Y."/>
        </authorList>
    </citation>
    <scope>NUCLEOTIDE SEQUENCE</scope>
    <source>
        <strain evidence="2">R07B-5</strain>
    </source>
</reference>
<accession>A0AAD9NYC4</accession>
<keyword evidence="1" id="KW-0732">Signal</keyword>
<dbReference type="EMBL" id="JAODUO010000254">
    <property type="protein sequence ID" value="KAK2184747.1"/>
    <property type="molecule type" value="Genomic_DNA"/>
</dbReference>
<evidence type="ECO:0000313" key="2">
    <source>
        <dbReference type="EMBL" id="KAK2184747.1"/>
    </source>
</evidence>
<evidence type="ECO:0000256" key="1">
    <source>
        <dbReference type="SAM" id="SignalP"/>
    </source>
</evidence>
<dbReference type="Proteomes" id="UP001209878">
    <property type="component" value="Unassembled WGS sequence"/>
</dbReference>
<feature type="signal peptide" evidence="1">
    <location>
        <begin position="1"/>
        <end position="15"/>
    </location>
</feature>
<protein>
    <submittedName>
        <fullName evidence="2">Uncharacterized protein</fullName>
    </submittedName>
</protein>
<organism evidence="2 3">
    <name type="scientific">Ridgeia piscesae</name>
    <name type="common">Tubeworm</name>
    <dbReference type="NCBI Taxonomy" id="27915"/>
    <lineage>
        <taxon>Eukaryota</taxon>
        <taxon>Metazoa</taxon>
        <taxon>Spiralia</taxon>
        <taxon>Lophotrochozoa</taxon>
        <taxon>Annelida</taxon>
        <taxon>Polychaeta</taxon>
        <taxon>Sedentaria</taxon>
        <taxon>Canalipalpata</taxon>
        <taxon>Sabellida</taxon>
        <taxon>Siboglinidae</taxon>
        <taxon>Ridgeia</taxon>
    </lineage>
</organism>
<dbReference type="AlphaFoldDB" id="A0AAD9NYC4"/>
<gene>
    <name evidence="2" type="ORF">NP493_254g01030</name>
</gene>
<name>A0AAD9NYC4_RIDPI</name>
<comment type="caution">
    <text evidence="2">The sequence shown here is derived from an EMBL/GenBank/DDBJ whole genome shotgun (WGS) entry which is preliminary data.</text>
</comment>
<sequence>MVMAVVMAGWLGLRAVNKVVIPALLGGRGRETCITPRKKRVLIGSSTSVQTDISMRTESSWRTYLKDNKYLKRMARSMRMAKQLVSNKGKKGWKTRGTDMEHVKKNEVSPKSSIRWFLLI</sequence>
<proteinExistence type="predicted"/>
<feature type="chain" id="PRO_5042066785" evidence="1">
    <location>
        <begin position="16"/>
        <end position="120"/>
    </location>
</feature>